<dbReference type="OrthoDB" id="17948at2759"/>
<reference evidence="4 5" key="1">
    <citation type="journal article" date="2017" name="Nature">
        <title>The Apostasia genome and the evolution of orchids.</title>
        <authorList>
            <person name="Zhang G.Q."/>
            <person name="Liu K.W."/>
            <person name="Li Z."/>
            <person name="Lohaus R."/>
            <person name="Hsiao Y.Y."/>
            <person name="Niu S.C."/>
            <person name="Wang J.Y."/>
            <person name="Lin Y.C."/>
            <person name="Xu Q."/>
            <person name="Chen L.J."/>
            <person name="Yoshida K."/>
            <person name="Fujiwara S."/>
            <person name="Wang Z.W."/>
            <person name="Zhang Y.Q."/>
            <person name="Mitsuda N."/>
            <person name="Wang M."/>
            <person name="Liu G.H."/>
            <person name="Pecoraro L."/>
            <person name="Huang H.X."/>
            <person name="Xiao X.J."/>
            <person name="Lin M."/>
            <person name="Wu X.Y."/>
            <person name="Wu W.L."/>
            <person name="Chen Y.Y."/>
            <person name="Chang S.B."/>
            <person name="Sakamoto S."/>
            <person name="Ohme-Takagi M."/>
            <person name="Yagi M."/>
            <person name="Zeng S.J."/>
            <person name="Shen C.Y."/>
            <person name="Yeh C.M."/>
            <person name="Luo Y.B."/>
            <person name="Tsai W.C."/>
            <person name="Van de Peer Y."/>
            <person name="Liu Z.J."/>
        </authorList>
    </citation>
    <scope>NUCLEOTIDE SEQUENCE [LARGE SCALE GENOMIC DNA]</scope>
    <source>
        <strain evidence="5">cv. Shenzhen</strain>
        <tissue evidence="4">Stem</tissue>
    </source>
</reference>
<accession>A0A2I0A8R7</accession>
<proteinExistence type="inferred from homology"/>
<dbReference type="Proteomes" id="UP000236161">
    <property type="component" value="Unassembled WGS sequence"/>
</dbReference>
<dbReference type="GO" id="GO:0004526">
    <property type="term" value="F:ribonuclease P activity"/>
    <property type="evidence" value="ECO:0007669"/>
    <property type="project" value="UniProtKB-EC"/>
</dbReference>
<dbReference type="AlphaFoldDB" id="A0A2I0A8R7"/>
<dbReference type="PANTHER" id="PTHR13031:SF0">
    <property type="entry name" value="RIBONUCLEASE P PROTEIN SUBUNIT P30"/>
    <property type="match status" value="1"/>
</dbReference>
<keyword evidence="5" id="KW-1185">Reference proteome</keyword>
<evidence type="ECO:0000256" key="3">
    <source>
        <dbReference type="ARBA" id="ARBA00022694"/>
    </source>
</evidence>
<keyword evidence="4" id="KW-0378">Hydrolase</keyword>
<dbReference type="EMBL" id="KZ452012">
    <property type="protein sequence ID" value="PKA51915.1"/>
    <property type="molecule type" value="Genomic_DNA"/>
</dbReference>
<organism evidence="4 5">
    <name type="scientific">Apostasia shenzhenica</name>
    <dbReference type="NCBI Taxonomy" id="1088818"/>
    <lineage>
        <taxon>Eukaryota</taxon>
        <taxon>Viridiplantae</taxon>
        <taxon>Streptophyta</taxon>
        <taxon>Embryophyta</taxon>
        <taxon>Tracheophyta</taxon>
        <taxon>Spermatophyta</taxon>
        <taxon>Magnoliopsida</taxon>
        <taxon>Liliopsida</taxon>
        <taxon>Asparagales</taxon>
        <taxon>Orchidaceae</taxon>
        <taxon>Apostasioideae</taxon>
        <taxon>Apostasia</taxon>
    </lineage>
</organism>
<dbReference type="InterPro" id="IPR016195">
    <property type="entry name" value="Pol/histidinol_Pase-like"/>
</dbReference>
<dbReference type="GO" id="GO:0003723">
    <property type="term" value="F:RNA binding"/>
    <property type="evidence" value="ECO:0007669"/>
    <property type="project" value="TreeGrafter"/>
</dbReference>
<dbReference type="PANTHER" id="PTHR13031">
    <property type="entry name" value="RIBONUCLEASE P SUBUNIT P30"/>
    <property type="match status" value="1"/>
</dbReference>
<dbReference type="Pfam" id="PF01876">
    <property type="entry name" value="RNase_P_p30"/>
    <property type="match status" value="1"/>
</dbReference>
<dbReference type="EC" id="3.1.26.5" evidence="4"/>
<dbReference type="Gene3D" id="3.20.20.140">
    <property type="entry name" value="Metal-dependent hydrolases"/>
    <property type="match status" value="1"/>
</dbReference>
<dbReference type="GO" id="GO:0005655">
    <property type="term" value="C:nucleolar ribonuclease P complex"/>
    <property type="evidence" value="ECO:0007669"/>
    <property type="project" value="TreeGrafter"/>
</dbReference>
<evidence type="ECO:0000256" key="2">
    <source>
        <dbReference type="ARBA" id="ARBA00007331"/>
    </source>
</evidence>
<dbReference type="STRING" id="1088818.A0A2I0A8R7"/>
<evidence type="ECO:0000313" key="4">
    <source>
        <dbReference type="EMBL" id="PKA51915.1"/>
    </source>
</evidence>
<sequence length="539" mass="59534">MVKDAVKRGVHFEITYAHLIANGHASLQKSSHPKRGVQEISHVTDDHARRHTLSDAKLLADWTRGKNLIISGSAASLKEVRGPNDVANLVCFLLGLSMERAKAAISGNCRLLVANALRKKDCYFMGAIRIERMLPEEQVDAQEDWFKDWNVWDPISNGKGDFLSLDEMARLFSTASTRSKCQNAINSTSSINGVVPNAPLFSCTNQNLPDYATEIPSSNEVDHYDMVGNLAVKNSKSMIRKFVETAASEDDKPYSNETEMSDNVGRNSSVARTSISAGLLSVTDFSIMDFTHADKINASNVERREVITAQVDADSVLLKFPSGVAEDMDCSSVDTENQISMMNKETMVTVSLQNDAFTEQFLEAGSKTVQRDENSNQYNRCLHEDLYKHPSICESNVLSSSTDVSFNYFPNKMENPEVVPLETSTSNLNGNVGCTNQGRRKYDSTSAVASTKVDLADGSIDSEILGTGGVLLNTSTSSGFTSEAKSKKKRNTASEISLAGKTRRRRKSCHRPYLLTFKSLCKPMFVKKKAWRLRKAKLL</sequence>
<dbReference type="SUPFAM" id="SSF89550">
    <property type="entry name" value="PHP domain-like"/>
    <property type="match status" value="1"/>
</dbReference>
<evidence type="ECO:0000256" key="1">
    <source>
        <dbReference type="ARBA" id="ARBA00004123"/>
    </source>
</evidence>
<keyword evidence="3" id="KW-0819">tRNA processing</keyword>
<name>A0A2I0A8R7_9ASPA</name>
<gene>
    <name evidence="4" type="ORF">AXF42_Ash008144</name>
</gene>
<comment type="similarity">
    <text evidence="2">Belongs to the eukaryotic/archaeal RNase P protein component 3 family.</text>
</comment>
<dbReference type="InterPro" id="IPR002738">
    <property type="entry name" value="RNase_P_p30"/>
</dbReference>
<dbReference type="GO" id="GO:0008033">
    <property type="term" value="P:tRNA processing"/>
    <property type="evidence" value="ECO:0007669"/>
    <property type="project" value="UniProtKB-KW"/>
</dbReference>
<protein>
    <submittedName>
        <fullName evidence="4">Ribonuclease P/MRP protein subunit RPP1</fullName>
        <ecNumber evidence="4">3.1.26.5</ecNumber>
    </submittedName>
</protein>
<evidence type="ECO:0000313" key="5">
    <source>
        <dbReference type="Proteomes" id="UP000236161"/>
    </source>
</evidence>
<comment type="subcellular location">
    <subcellularLocation>
        <location evidence="1">Nucleus</location>
    </subcellularLocation>
</comment>